<dbReference type="RefSeq" id="WP_191003245.1">
    <property type="nucleotide sequence ID" value="NZ_JACXAD010000001.1"/>
</dbReference>
<name>A0A927GHT4_9BACT</name>
<dbReference type="PANTHER" id="PTHR43685:SF11">
    <property type="entry name" value="GLYCOSYLTRANSFERASE TAGX-RELATED"/>
    <property type="match status" value="1"/>
</dbReference>
<dbReference type="Gene3D" id="3.90.550.10">
    <property type="entry name" value="Spore Coat Polysaccharide Biosynthesis Protein SpsA, Chain A"/>
    <property type="match status" value="1"/>
</dbReference>
<evidence type="ECO:0000313" key="3">
    <source>
        <dbReference type="Proteomes" id="UP000612233"/>
    </source>
</evidence>
<protein>
    <submittedName>
        <fullName evidence="2">Glycosyltransferase</fullName>
    </submittedName>
</protein>
<feature type="domain" description="Glycosyltransferase 2-like" evidence="1">
    <location>
        <begin position="26"/>
        <end position="142"/>
    </location>
</feature>
<dbReference type="Proteomes" id="UP000612233">
    <property type="component" value="Unassembled WGS sequence"/>
</dbReference>
<keyword evidence="3" id="KW-1185">Reference proteome</keyword>
<dbReference type="SUPFAM" id="SSF53448">
    <property type="entry name" value="Nucleotide-diphospho-sugar transferases"/>
    <property type="match status" value="1"/>
</dbReference>
<accession>A0A927GHT4</accession>
<proteinExistence type="predicted"/>
<dbReference type="InterPro" id="IPR001173">
    <property type="entry name" value="Glyco_trans_2-like"/>
</dbReference>
<dbReference type="EMBL" id="JACXAD010000001">
    <property type="protein sequence ID" value="MBD2766419.1"/>
    <property type="molecule type" value="Genomic_DNA"/>
</dbReference>
<dbReference type="PANTHER" id="PTHR43685">
    <property type="entry name" value="GLYCOSYLTRANSFERASE"/>
    <property type="match status" value="1"/>
</dbReference>
<organism evidence="2 3">
    <name type="scientific">Hymenobacter montanus</name>
    <dbReference type="NCBI Taxonomy" id="2771359"/>
    <lineage>
        <taxon>Bacteria</taxon>
        <taxon>Pseudomonadati</taxon>
        <taxon>Bacteroidota</taxon>
        <taxon>Cytophagia</taxon>
        <taxon>Cytophagales</taxon>
        <taxon>Hymenobacteraceae</taxon>
        <taxon>Hymenobacter</taxon>
    </lineage>
</organism>
<reference evidence="2" key="1">
    <citation type="submission" date="2020-09" db="EMBL/GenBank/DDBJ databases">
        <authorList>
            <person name="Kim M.K."/>
        </authorList>
    </citation>
    <scope>NUCLEOTIDE SEQUENCE</scope>
    <source>
        <strain evidence="2">BT664</strain>
    </source>
</reference>
<dbReference type="InterPro" id="IPR029044">
    <property type="entry name" value="Nucleotide-diphossugar_trans"/>
</dbReference>
<dbReference type="Pfam" id="PF00535">
    <property type="entry name" value="Glycos_transf_2"/>
    <property type="match status" value="1"/>
</dbReference>
<dbReference type="InterPro" id="IPR050834">
    <property type="entry name" value="Glycosyltransf_2"/>
</dbReference>
<sequence length="328" mass="36562">MSLGSANLSNLIDRAEAISESLPLVSIGVASYNNAHFIRETLDSIAALSYSNKELIIVDDASADDSVVVIENWLAAHPSFPARLVRHTSNCGMCQVCNRIVSEAQGEYVSIIGSDDLYKPHMITVSVAEIRRRGERCGAVYADCELIDRQGTVLSPSFLQHFDSRFGPNYPSGNLRVPLLQGFYLPAPTVLMRRAAVVQAGPYDQSLHAEDLDMWLRLCLNWEFAFLPCVVSAYRVHQLSATQVNRTGLNETFFQIYRKSRFAPGPEQAAAKRMLADHAEYYYGSRGAAATSVLWYAFRETLQPKVLAFWLMARLGVKYATLRQVLGR</sequence>
<comment type="caution">
    <text evidence="2">The sequence shown here is derived from an EMBL/GenBank/DDBJ whole genome shotgun (WGS) entry which is preliminary data.</text>
</comment>
<evidence type="ECO:0000259" key="1">
    <source>
        <dbReference type="Pfam" id="PF00535"/>
    </source>
</evidence>
<gene>
    <name evidence="2" type="ORF">IC235_00765</name>
</gene>
<evidence type="ECO:0000313" key="2">
    <source>
        <dbReference type="EMBL" id="MBD2766419.1"/>
    </source>
</evidence>
<dbReference type="AlphaFoldDB" id="A0A927GHT4"/>